<sequence length="53" mass="6012">MNIDRNHRSGMDSAPRILLTVATNILSSTQSEHCLHRNTTRIKQPLHHPIDAL</sequence>
<dbReference type="KEGG" id="rba:RB4402"/>
<organism evidence="1 2">
    <name type="scientific">Rhodopirellula baltica (strain DSM 10527 / NCIMB 13988 / SH1)</name>
    <dbReference type="NCBI Taxonomy" id="243090"/>
    <lineage>
        <taxon>Bacteria</taxon>
        <taxon>Pseudomonadati</taxon>
        <taxon>Planctomycetota</taxon>
        <taxon>Planctomycetia</taxon>
        <taxon>Pirellulales</taxon>
        <taxon>Pirellulaceae</taxon>
        <taxon>Rhodopirellula</taxon>
    </lineage>
</organism>
<evidence type="ECO:0000313" key="2">
    <source>
        <dbReference type="Proteomes" id="UP000001025"/>
    </source>
</evidence>
<protein>
    <submittedName>
        <fullName evidence="1">Uncharacterized protein</fullName>
    </submittedName>
</protein>
<dbReference type="InParanoid" id="Q7USN1"/>
<gene>
    <name evidence="1" type="ordered locus">RB4402</name>
</gene>
<dbReference type="STRING" id="243090.RB4402"/>
<dbReference type="HOGENOM" id="CLU_3065585_0_0_0"/>
<keyword evidence="2" id="KW-1185">Reference proteome</keyword>
<accession>Q7USN1</accession>
<dbReference type="Proteomes" id="UP000001025">
    <property type="component" value="Chromosome"/>
</dbReference>
<reference evidence="1 2" key="1">
    <citation type="journal article" date="2003" name="Proc. Natl. Acad. Sci. U.S.A.">
        <title>Complete genome sequence of the marine planctomycete Pirellula sp. strain 1.</title>
        <authorList>
            <person name="Gloeckner F.O."/>
            <person name="Kube M."/>
            <person name="Bauer M."/>
            <person name="Teeling H."/>
            <person name="Lombardot T."/>
            <person name="Ludwig W."/>
            <person name="Gade D."/>
            <person name="Beck A."/>
            <person name="Borzym K."/>
            <person name="Heitmann K."/>
            <person name="Rabus R."/>
            <person name="Schlesner H."/>
            <person name="Amann R."/>
            <person name="Reinhardt R."/>
        </authorList>
    </citation>
    <scope>NUCLEOTIDE SEQUENCE [LARGE SCALE GENOMIC DNA]</scope>
    <source>
        <strain evidence="2">DSM 10527 / NCIMB 13988 / SH1</strain>
    </source>
</reference>
<dbReference type="EMBL" id="BX294140">
    <property type="protein sequence ID" value="CAD73765.1"/>
    <property type="molecule type" value="Genomic_DNA"/>
</dbReference>
<dbReference type="PATRIC" id="fig|243090.15.peg.2047"/>
<evidence type="ECO:0000313" key="1">
    <source>
        <dbReference type="EMBL" id="CAD73765.1"/>
    </source>
</evidence>
<proteinExistence type="predicted"/>
<dbReference type="AlphaFoldDB" id="Q7USN1"/>
<name>Q7USN1_RHOBA</name>
<dbReference type="EnsemblBacteria" id="CAD73765">
    <property type="protein sequence ID" value="CAD73765"/>
    <property type="gene ID" value="RB4402"/>
</dbReference>